<dbReference type="InterPro" id="IPR045864">
    <property type="entry name" value="aa-tRNA-synth_II/BPL/LPL"/>
</dbReference>
<name>A0A833T575_PHYIN</name>
<evidence type="ECO:0000256" key="1">
    <source>
        <dbReference type="ARBA" id="ARBA00008226"/>
    </source>
</evidence>
<dbReference type="Gene3D" id="3.40.50.800">
    <property type="entry name" value="Anticodon-binding domain"/>
    <property type="match status" value="1"/>
</dbReference>
<evidence type="ECO:0000313" key="9">
    <source>
        <dbReference type="EMBL" id="KAF4139387.1"/>
    </source>
</evidence>
<feature type="binding site" evidence="6">
    <location>
        <position position="152"/>
    </location>
    <ligand>
        <name>L-histidine</name>
        <dbReference type="ChEBI" id="CHEBI:57595"/>
    </ligand>
</feature>
<evidence type="ECO:0000256" key="5">
    <source>
        <dbReference type="ARBA" id="ARBA00047639"/>
    </source>
</evidence>
<protein>
    <recommendedName>
        <fullName evidence="2">histidine--tRNA ligase</fullName>
        <ecNumber evidence="2">6.1.1.21</ecNumber>
    </recommendedName>
    <alternativeName>
        <fullName evidence="4">Histidyl-tRNA synthetase</fullName>
    </alternativeName>
</protein>
<dbReference type="SUPFAM" id="SSF55681">
    <property type="entry name" value="Class II aaRS and biotin synthetases"/>
    <property type="match status" value="1"/>
</dbReference>
<feature type="binding site" evidence="6">
    <location>
        <position position="285"/>
    </location>
    <ligand>
        <name>L-histidine</name>
        <dbReference type="ChEBI" id="CHEBI:57595"/>
    </ligand>
</feature>
<dbReference type="InterPro" id="IPR015807">
    <property type="entry name" value="His-tRNA-ligase"/>
</dbReference>
<evidence type="ECO:0000259" key="7">
    <source>
        <dbReference type="PROSITE" id="PS50862"/>
    </source>
</evidence>
<evidence type="ECO:0000256" key="2">
    <source>
        <dbReference type="ARBA" id="ARBA00012815"/>
    </source>
</evidence>
<dbReference type="AlphaFoldDB" id="A0A833T575"/>
<comment type="caution">
    <text evidence="8">The sequence shown here is derived from an EMBL/GenBank/DDBJ whole genome shotgun (WGS) entry which is preliminary data.</text>
</comment>
<feature type="binding site" evidence="6">
    <location>
        <position position="156"/>
    </location>
    <ligand>
        <name>L-histidine</name>
        <dbReference type="ChEBI" id="CHEBI:57595"/>
    </ligand>
</feature>
<dbReference type="NCBIfam" id="TIGR00442">
    <property type="entry name" value="hisS"/>
    <property type="match status" value="1"/>
</dbReference>
<dbReference type="GO" id="GO:0005524">
    <property type="term" value="F:ATP binding"/>
    <property type="evidence" value="ECO:0007669"/>
    <property type="project" value="InterPro"/>
</dbReference>
<dbReference type="GO" id="GO:0005737">
    <property type="term" value="C:cytoplasm"/>
    <property type="evidence" value="ECO:0007669"/>
    <property type="project" value="InterPro"/>
</dbReference>
<dbReference type="Proteomes" id="UP000704712">
    <property type="component" value="Unassembled WGS sequence"/>
</dbReference>
<dbReference type="EMBL" id="WSZM01000007">
    <property type="protein sequence ID" value="KAF4047338.1"/>
    <property type="molecule type" value="Genomic_DNA"/>
</dbReference>
<dbReference type="PROSITE" id="PS50862">
    <property type="entry name" value="AA_TRNA_LIGASE_II"/>
    <property type="match status" value="1"/>
</dbReference>
<evidence type="ECO:0000256" key="3">
    <source>
        <dbReference type="ARBA" id="ARBA00022741"/>
    </source>
</evidence>
<dbReference type="CDD" id="cd00773">
    <property type="entry name" value="HisRS-like_core"/>
    <property type="match status" value="1"/>
</dbReference>
<dbReference type="Gene3D" id="3.30.930.10">
    <property type="entry name" value="Bira Bifunctional Protein, Domain 2"/>
    <property type="match status" value="1"/>
</dbReference>
<dbReference type="GO" id="GO:0006427">
    <property type="term" value="P:histidyl-tRNA aminoacylation"/>
    <property type="evidence" value="ECO:0007669"/>
    <property type="project" value="InterPro"/>
</dbReference>
<comment type="catalytic activity">
    <reaction evidence="5">
        <text>tRNA(His) + L-histidine + ATP = L-histidyl-tRNA(His) + AMP + diphosphate + H(+)</text>
        <dbReference type="Rhea" id="RHEA:17313"/>
        <dbReference type="Rhea" id="RHEA-COMP:9665"/>
        <dbReference type="Rhea" id="RHEA-COMP:9689"/>
        <dbReference type="ChEBI" id="CHEBI:15378"/>
        <dbReference type="ChEBI" id="CHEBI:30616"/>
        <dbReference type="ChEBI" id="CHEBI:33019"/>
        <dbReference type="ChEBI" id="CHEBI:57595"/>
        <dbReference type="ChEBI" id="CHEBI:78442"/>
        <dbReference type="ChEBI" id="CHEBI:78527"/>
        <dbReference type="ChEBI" id="CHEBI:456215"/>
        <dbReference type="EC" id="6.1.1.21"/>
    </reaction>
</comment>
<dbReference type="Proteomes" id="UP000602510">
    <property type="component" value="Unassembled WGS sequence"/>
</dbReference>
<proteinExistence type="inferred from homology"/>
<dbReference type="PANTHER" id="PTHR43707">
    <property type="entry name" value="HISTIDYL-TRNA SYNTHETASE"/>
    <property type="match status" value="1"/>
</dbReference>
<dbReference type="EMBL" id="JAACNO010001556">
    <property type="protein sequence ID" value="KAF4139387.1"/>
    <property type="molecule type" value="Genomic_DNA"/>
</dbReference>
<organism evidence="8 10">
    <name type="scientific">Phytophthora infestans</name>
    <name type="common">Potato late blight agent</name>
    <name type="synonym">Botrytis infestans</name>
    <dbReference type="NCBI Taxonomy" id="4787"/>
    <lineage>
        <taxon>Eukaryota</taxon>
        <taxon>Sar</taxon>
        <taxon>Stramenopiles</taxon>
        <taxon>Oomycota</taxon>
        <taxon>Peronosporomycetes</taxon>
        <taxon>Peronosporales</taxon>
        <taxon>Peronosporaceae</taxon>
        <taxon>Phytophthora</taxon>
    </lineage>
</organism>
<dbReference type="PIRSF" id="PIRSF001549">
    <property type="entry name" value="His-tRNA_synth"/>
    <property type="match status" value="1"/>
</dbReference>
<dbReference type="PANTHER" id="PTHR43707:SF1">
    <property type="entry name" value="HISTIDINE--TRNA LIGASE, MITOCHONDRIAL-RELATED"/>
    <property type="match status" value="1"/>
</dbReference>
<comment type="similarity">
    <text evidence="1">Belongs to the class-II aminoacyl-tRNA synthetase family.</text>
</comment>
<feature type="domain" description="Aminoacyl-transfer RNA synthetases class-II family profile" evidence="7">
    <location>
        <begin position="60"/>
        <end position="361"/>
    </location>
</feature>
<dbReference type="Pfam" id="PF13393">
    <property type="entry name" value="tRNA-synt_His"/>
    <property type="match status" value="1"/>
</dbReference>
<evidence type="ECO:0000313" key="8">
    <source>
        <dbReference type="EMBL" id="KAF4047338.1"/>
    </source>
</evidence>
<dbReference type="InterPro" id="IPR036621">
    <property type="entry name" value="Anticodon-bd_dom_sf"/>
</dbReference>
<dbReference type="SUPFAM" id="SSF52954">
    <property type="entry name" value="Class II aaRS ABD-related"/>
    <property type="match status" value="1"/>
</dbReference>
<dbReference type="GO" id="GO:0004821">
    <property type="term" value="F:histidine-tRNA ligase activity"/>
    <property type="evidence" value="ECO:0007669"/>
    <property type="project" value="UniProtKB-EC"/>
</dbReference>
<dbReference type="HAMAP" id="MF_00127">
    <property type="entry name" value="His_tRNA_synth"/>
    <property type="match status" value="1"/>
</dbReference>
<keyword evidence="3" id="KW-0547">Nucleotide-binding</keyword>
<keyword evidence="10" id="KW-1185">Reference proteome</keyword>
<accession>A0A833T575</accession>
<dbReference type="Pfam" id="PF03129">
    <property type="entry name" value="HGTP_anticodon"/>
    <property type="match status" value="1"/>
</dbReference>
<dbReference type="InterPro" id="IPR006195">
    <property type="entry name" value="aa-tRNA-synth_II"/>
</dbReference>
<dbReference type="InterPro" id="IPR004154">
    <property type="entry name" value="Anticodon-bd"/>
</dbReference>
<dbReference type="InterPro" id="IPR004516">
    <property type="entry name" value="HisRS/HisZ"/>
</dbReference>
<feature type="binding site" evidence="6">
    <location>
        <position position="138"/>
    </location>
    <ligand>
        <name>L-histidine</name>
        <dbReference type="ChEBI" id="CHEBI:57595"/>
    </ligand>
</feature>
<reference evidence="8" key="1">
    <citation type="submission" date="2020-04" db="EMBL/GenBank/DDBJ databases">
        <title>Hybrid Assembly of Korean Phytophthora infestans isolates.</title>
        <authorList>
            <person name="Prokchorchik M."/>
            <person name="Lee Y."/>
            <person name="Seo J."/>
            <person name="Cho J.-H."/>
            <person name="Park Y.-E."/>
            <person name="Jang D.-C."/>
            <person name="Im J.-S."/>
            <person name="Choi J.-G."/>
            <person name="Park H.-J."/>
            <person name="Lee G.-B."/>
            <person name="Lee Y.-G."/>
            <person name="Hong S.-Y."/>
            <person name="Cho K."/>
            <person name="Sohn K.H."/>
        </authorList>
    </citation>
    <scope>NUCLEOTIDE SEQUENCE</scope>
    <source>
        <strain evidence="8">KR_1_A1</strain>
        <strain evidence="9">KR_2_A2</strain>
    </source>
</reference>
<evidence type="ECO:0000313" key="10">
    <source>
        <dbReference type="Proteomes" id="UP000602510"/>
    </source>
</evidence>
<evidence type="ECO:0000256" key="4">
    <source>
        <dbReference type="ARBA" id="ARBA00030619"/>
    </source>
</evidence>
<dbReference type="InterPro" id="IPR041715">
    <property type="entry name" value="HisRS-like_core"/>
</dbReference>
<evidence type="ECO:0000256" key="6">
    <source>
        <dbReference type="PIRSR" id="PIRSR001549-1"/>
    </source>
</evidence>
<feature type="binding site" evidence="6">
    <location>
        <begin position="289"/>
        <end position="290"/>
    </location>
    <ligand>
        <name>L-histidine</name>
        <dbReference type="ChEBI" id="CHEBI:57595"/>
    </ligand>
</feature>
<gene>
    <name evidence="8" type="ORF">GN244_ATG00473</name>
    <name evidence="9" type="ORF">GN958_ATG11288</name>
</gene>
<feature type="binding site" evidence="6">
    <location>
        <begin position="108"/>
        <end position="110"/>
    </location>
    <ligand>
        <name>L-histidine</name>
        <dbReference type="ChEBI" id="CHEBI:57595"/>
    </ligand>
</feature>
<sequence>MRGLALWRAGSAQASQMRRYLSVAAKAKAVSRVRGTRDLLVDDTQQHREVLDVLKCTVDRYGFRAIQTPLLEYTDLFSRSLGDGSDIVMKEMYTFKDNSGKSVTLRPEGTAGIMRALVSNNLMFSLPHKVSYSGSMFRYERPQRGRYREFQQFGVEFVGSTGPSVDTEVIAMAADALDALGIKHKVVLELNSLGDGESRARFRFALEAFFSKFRDELSSDSINRLERGSVLRILDSKSEIDQKIIADAPQLSAFLSEDSKTRFDDVLSGLDALGITYRHNPRLVRGLDYYSNTVFEFVEKPDAEQATGGGIAVLAGGCYDGLAESLGGPATACVGWAAGVDRLNLLRDKPTKAMCSVAIVPVLAGDTSKHVLHEAMRVAQTLRQRGLTVHFCHGKGNMKKQMKAAERYGSTHAVILGGAEVEQQIVKVKNLDKREEVEVTMEELSSFVLY</sequence>
<dbReference type="EC" id="6.1.1.21" evidence="2"/>